<dbReference type="SUPFAM" id="SSF51230">
    <property type="entry name" value="Single hybrid motif"/>
    <property type="match status" value="1"/>
</dbReference>
<keyword evidence="1" id="KW-0808">Transferase</keyword>
<name>A0A833QLJ3_9POAL</name>
<dbReference type="Proteomes" id="UP000623129">
    <property type="component" value="Unassembled WGS sequence"/>
</dbReference>
<dbReference type="InterPro" id="IPR011053">
    <property type="entry name" value="Single_hybrid_motif"/>
</dbReference>
<dbReference type="OrthoDB" id="689108at2759"/>
<protein>
    <submittedName>
        <fullName evidence="1">Dihydrolipoyllysine-residue acetyltransferase component 5 of pyruvate dehydrogenase</fullName>
    </submittedName>
</protein>
<comment type="caution">
    <text evidence="1">The sequence shown here is derived from an EMBL/GenBank/DDBJ whole genome shotgun (WGS) entry which is preliminary data.</text>
</comment>
<dbReference type="EMBL" id="SWLB01000022">
    <property type="protein sequence ID" value="KAF3324196.1"/>
    <property type="molecule type" value="Genomic_DNA"/>
</dbReference>
<sequence length="77" mass="8488">MATSHISSSFTSSRILPVSRLHPVPRRSRVLTVKAKIREIFMLALSSAMIEGKIVSWTKSEGDQLSKGESMVVVESD</sequence>
<accession>A0A833QLJ3</accession>
<dbReference type="GO" id="GO:0016740">
    <property type="term" value="F:transferase activity"/>
    <property type="evidence" value="ECO:0007669"/>
    <property type="project" value="UniProtKB-KW"/>
</dbReference>
<evidence type="ECO:0000313" key="1">
    <source>
        <dbReference type="EMBL" id="KAF3324196.1"/>
    </source>
</evidence>
<proteinExistence type="predicted"/>
<keyword evidence="1" id="KW-0670">Pyruvate</keyword>
<dbReference type="CDD" id="cd06849">
    <property type="entry name" value="lipoyl_domain"/>
    <property type="match status" value="1"/>
</dbReference>
<evidence type="ECO:0000313" key="2">
    <source>
        <dbReference type="Proteomes" id="UP000623129"/>
    </source>
</evidence>
<keyword evidence="2" id="KW-1185">Reference proteome</keyword>
<gene>
    <name evidence="1" type="ORF">FCM35_KLT11663</name>
</gene>
<reference evidence="1" key="1">
    <citation type="submission" date="2020-01" db="EMBL/GenBank/DDBJ databases">
        <title>Genome sequence of Kobresia littledalei, the first chromosome-level genome in the family Cyperaceae.</title>
        <authorList>
            <person name="Qu G."/>
        </authorList>
    </citation>
    <scope>NUCLEOTIDE SEQUENCE</scope>
    <source>
        <strain evidence="1">C.B.Clarke</strain>
        <tissue evidence="1">Leaf</tissue>
    </source>
</reference>
<dbReference type="Gene3D" id="2.40.50.100">
    <property type="match status" value="1"/>
</dbReference>
<dbReference type="AlphaFoldDB" id="A0A833QLJ3"/>
<organism evidence="1 2">
    <name type="scientific">Carex littledalei</name>
    <dbReference type="NCBI Taxonomy" id="544730"/>
    <lineage>
        <taxon>Eukaryota</taxon>
        <taxon>Viridiplantae</taxon>
        <taxon>Streptophyta</taxon>
        <taxon>Embryophyta</taxon>
        <taxon>Tracheophyta</taxon>
        <taxon>Spermatophyta</taxon>
        <taxon>Magnoliopsida</taxon>
        <taxon>Liliopsida</taxon>
        <taxon>Poales</taxon>
        <taxon>Cyperaceae</taxon>
        <taxon>Cyperoideae</taxon>
        <taxon>Cariceae</taxon>
        <taxon>Carex</taxon>
        <taxon>Carex subgen. Euthyceras</taxon>
    </lineage>
</organism>